<name>A0A9W9A112_9AGAR</name>
<dbReference type="EMBL" id="JANVFS010000029">
    <property type="protein sequence ID" value="KAJ4471254.1"/>
    <property type="molecule type" value="Genomic_DNA"/>
</dbReference>
<sequence>MREIALNALLDPDEVEESLALSTIPEEVDQSTINHVLEVISDAALVQLEQVMLDGIDVSFPEATSPAILVKRHSARPSGASFSCCGARCYRGSGTPRPKEHPLNNLQNIPIVDASRVRHYTHIPDAVLTPSTNLVHTPNYNRPEIDAPKFNNHDDTNPPTWMNALNSSSLLSPIVINKQYSYPHSSEKPKTATVSPLTYIHSAKALDSLTLPFIPLTTHIRLCLRGELFSYNLSNLQSDPRKIIELLQSTGSECGNWMTVGACYRRQGNPHAAIAVIQSVVEVMARYGVSENEIKPAFLMLAGCESDLIYGAMKSHSDNTGVDAPSNDPKLPARPASPSGSDEHLRREIQSLRDRLRHQVGLLSDVRSAKWKLERSYKSERDTRSILPHLSRVVVPCFIALSLQYISYFRPCVLFNGMER</sequence>
<evidence type="ECO:0000256" key="1">
    <source>
        <dbReference type="SAM" id="MobiDB-lite"/>
    </source>
</evidence>
<comment type="caution">
    <text evidence="2">The sequence shown here is derived from an EMBL/GenBank/DDBJ whole genome shotgun (WGS) entry which is preliminary data.</text>
</comment>
<dbReference type="AlphaFoldDB" id="A0A9W9A112"/>
<evidence type="ECO:0000313" key="2">
    <source>
        <dbReference type="EMBL" id="KAJ4471254.1"/>
    </source>
</evidence>
<proteinExistence type="predicted"/>
<accession>A0A9W9A112</accession>
<dbReference type="Proteomes" id="UP001150238">
    <property type="component" value="Unassembled WGS sequence"/>
</dbReference>
<gene>
    <name evidence="2" type="ORF">C8J55DRAFT_563553</name>
</gene>
<reference evidence="2" key="1">
    <citation type="submission" date="2022-08" db="EMBL/GenBank/DDBJ databases">
        <authorList>
            <consortium name="DOE Joint Genome Institute"/>
            <person name="Min B."/>
            <person name="Riley R."/>
            <person name="Sierra-Patev S."/>
            <person name="Naranjo-Ortiz M."/>
            <person name="Looney B."/>
            <person name="Konkel Z."/>
            <person name="Slot J.C."/>
            <person name="Sakamoto Y."/>
            <person name="Steenwyk J.L."/>
            <person name="Rokas A."/>
            <person name="Carro J."/>
            <person name="Camarero S."/>
            <person name="Ferreira P."/>
            <person name="Molpeceres G."/>
            <person name="Ruiz-Duenas F.J."/>
            <person name="Serrano A."/>
            <person name="Henrissat B."/>
            <person name="Drula E."/>
            <person name="Hughes K.W."/>
            <person name="Mata J.L."/>
            <person name="Ishikawa N.K."/>
            <person name="Vargas-Isla R."/>
            <person name="Ushijima S."/>
            <person name="Smith C.A."/>
            <person name="Ahrendt S."/>
            <person name="Andreopoulos W."/>
            <person name="He G."/>
            <person name="Labutti K."/>
            <person name="Lipzen A."/>
            <person name="Ng V."/>
            <person name="Sandor L."/>
            <person name="Barry K."/>
            <person name="Martinez A.T."/>
            <person name="Xiao Y."/>
            <person name="Gibbons J.G."/>
            <person name="Terashima K."/>
            <person name="Hibbett D.S."/>
            <person name="Grigoriev I.V."/>
        </authorList>
    </citation>
    <scope>NUCLEOTIDE SEQUENCE</scope>
    <source>
        <strain evidence="2">Sp2 HRB7682 ss15</strain>
    </source>
</reference>
<reference evidence="2" key="2">
    <citation type="journal article" date="2023" name="Proc. Natl. Acad. Sci. U.S.A.">
        <title>A global phylogenomic analysis of the shiitake genus Lentinula.</title>
        <authorList>
            <person name="Sierra-Patev S."/>
            <person name="Min B."/>
            <person name="Naranjo-Ortiz M."/>
            <person name="Looney B."/>
            <person name="Konkel Z."/>
            <person name="Slot J.C."/>
            <person name="Sakamoto Y."/>
            <person name="Steenwyk J.L."/>
            <person name="Rokas A."/>
            <person name="Carro J."/>
            <person name="Camarero S."/>
            <person name="Ferreira P."/>
            <person name="Molpeceres G."/>
            <person name="Ruiz-Duenas F.J."/>
            <person name="Serrano A."/>
            <person name="Henrissat B."/>
            <person name="Drula E."/>
            <person name="Hughes K.W."/>
            <person name="Mata J.L."/>
            <person name="Ishikawa N.K."/>
            <person name="Vargas-Isla R."/>
            <person name="Ushijima S."/>
            <person name="Smith C.A."/>
            <person name="Donoghue J."/>
            <person name="Ahrendt S."/>
            <person name="Andreopoulos W."/>
            <person name="He G."/>
            <person name="LaButti K."/>
            <person name="Lipzen A."/>
            <person name="Ng V."/>
            <person name="Riley R."/>
            <person name="Sandor L."/>
            <person name="Barry K."/>
            <person name="Martinez A.T."/>
            <person name="Xiao Y."/>
            <person name="Gibbons J.G."/>
            <person name="Terashima K."/>
            <person name="Grigoriev I.V."/>
            <person name="Hibbett D."/>
        </authorList>
    </citation>
    <scope>NUCLEOTIDE SEQUENCE</scope>
    <source>
        <strain evidence="2">Sp2 HRB7682 ss15</strain>
    </source>
</reference>
<evidence type="ECO:0000313" key="3">
    <source>
        <dbReference type="Proteomes" id="UP001150238"/>
    </source>
</evidence>
<feature type="region of interest" description="Disordered" evidence="1">
    <location>
        <begin position="319"/>
        <end position="344"/>
    </location>
</feature>
<protein>
    <submittedName>
        <fullName evidence="2">Uncharacterized protein</fullName>
    </submittedName>
</protein>
<organism evidence="2 3">
    <name type="scientific">Lentinula lateritia</name>
    <dbReference type="NCBI Taxonomy" id="40482"/>
    <lineage>
        <taxon>Eukaryota</taxon>
        <taxon>Fungi</taxon>
        <taxon>Dikarya</taxon>
        <taxon>Basidiomycota</taxon>
        <taxon>Agaricomycotina</taxon>
        <taxon>Agaricomycetes</taxon>
        <taxon>Agaricomycetidae</taxon>
        <taxon>Agaricales</taxon>
        <taxon>Marasmiineae</taxon>
        <taxon>Omphalotaceae</taxon>
        <taxon>Lentinula</taxon>
    </lineage>
</organism>